<evidence type="ECO:0000313" key="2">
    <source>
        <dbReference type="Proteomes" id="UP000268059"/>
    </source>
</evidence>
<protein>
    <submittedName>
        <fullName evidence="1">Uncharacterized protein</fullName>
    </submittedName>
</protein>
<dbReference type="Proteomes" id="UP000268059">
    <property type="component" value="Chromosome"/>
</dbReference>
<proteinExistence type="predicted"/>
<keyword evidence="2" id="KW-1185">Reference proteome</keyword>
<organism evidence="1 2">
    <name type="scientific">Intestinibaculum porci</name>
    <dbReference type="NCBI Taxonomy" id="2487118"/>
    <lineage>
        <taxon>Bacteria</taxon>
        <taxon>Bacillati</taxon>
        <taxon>Bacillota</taxon>
        <taxon>Erysipelotrichia</taxon>
        <taxon>Erysipelotrichales</taxon>
        <taxon>Erysipelotrichaceae</taxon>
        <taxon>Intestinibaculum</taxon>
    </lineage>
</organism>
<dbReference type="EMBL" id="AP019309">
    <property type="protein sequence ID" value="BBH27236.1"/>
    <property type="molecule type" value="Genomic_DNA"/>
</dbReference>
<dbReference type="RefSeq" id="WP_125119984.1">
    <property type="nucleotide sequence ID" value="NZ_AP019309.1"/>
</dbReference>
<gene>
    <name evidence="1" type="ORF">SG0102_21700</name>
</gene>
<dbReference type="OrthoDB" id="1781324at2"/>
<reference evidence="1 2" key="1">
    <citation type="submission" date="2018-11" db="EMBL/GenBank/DDBJ databases">
        <title>Novel Erysipelotrichaceae bacterium isolated from small intestine of a swine.</title>
        <authorList>
            <person name="Kim J.S."/>
            <person name="Choe H."/>
            <person name="Lee Y.R."/>
            <person name="Kim K.M."/>
            <person name="Park D.S."/>
        </authorList>
    </citation>
    <scope>NUCLEOTIDE SEQUENCE [LARGE SCALE GENOMIC DNA]</scope>
    <source>
        <strain evidence="1 2">SG0102</strain>
    </source>
</reference>
<sequence length="2786" mass="299333">MDANNINNQNENREVQADATNAEAKIGATYYLTLKEAMETVQNGETITLLRDVPLQTIANSDSDLTLDLNGHQVFKHTLSFSGHATIRDSVGGGAIISDVSNSGTLKNYAKVAGVLTNTGHFMNSGTVDKLIGEDGVVHNTGVITKGTLRGGAYHGDLDHIDYVISIGDVVYGSLASAAKDANVADEDLTIFVHERSTLKETVTLKNPDVAITIDMNGKTFLNGTINIASKVMVIDSSKRKKGNILSNIAVEHDGELHIESTVSGNINNEGTVINDGLMAGTNSNFGTLINNEEGEVTDTLISEGKVHNEGEMDYLYVRGGEADSTVEIRNVTVLAGHYQGEVAAVECKAAIGDTYFGDAFEAIDMAKTASEKVTVALYKETKLKEPLVIDNPKAPMVLDIHGQEVSGEDIEICSDVSIINSSEKKAGALFTNLIVREKGMLRFDADATKSVECFGKIINDGEMPYVIVHAGNVNNHGTVNKAVLEAGATFTGLAKVINSEAMIGKTHYMTFQEALEAAITNENNCTLSLLMDYSIEKEWVLAPKALMTLNLNNHSVTGGPLSIKTQVCLDNSGEQGAFECPIINTGRLENKAPLMTTLDNSGTLINDANINEVINTGTIENGFVITSLQMRSGEVLNKGTISQVIHNAGEINNQGAIDNLTIENERVEVEGHNPEVTNANIKIDNAYYTSLEGAIDDMNKAEQDVTVGFVKDLEIKQPLTLSNKQAKITFALNDHTLSGEKLLILTPVTFVHGTVDNDIENQSTLVNQATMTGYVRNLSEAINEGTMGRLDNKESFTNSGEIDTLVMKEGTCDNQATIRNLAMGKGKLDSSGVIEVISQKGGKIKSSGEVGHLEIVDGVFTGKLESTNAPMKLGDTYYAQVKEAIMAALKTQKPATVTLIDDLTLKEEWIIPETKFLLTFDLGGHTLSGERITNNGRFTLREGRVNNVFVNHGKATLEALMDGDMINDGSLTILDTCSAAILNKKTLLNNGTLNAVNNEGTLTNSGSLKTLTTIGTVTNHEDAIIDALVQNGGTLTNEGLIRNDQMSAGTLTTSGDVHYLSESGGAVTNTGEVDTLNLTAGAYHGRLHSTNAPAHIDEDYYPTFEAAIDVANNADKDVTVSVIDGVIINNPLSIGANDHQIIIDLGKYSLSGGPLTTSYKVEFVSMDGTIKNRIINKGDLVLKTNMNGALTNEEKVLNYGMVASLINNGDCDNQGTVAQVANNGHFLNKAILKKITNTAEVINASHIDEIVQNNGTCDNQKFIAHFFMNKGLLTNHSRVVALKQFGGEVENKAQVEHLDMEAGRYVGPVEVSNAIAAIKDVRYARLNEAIEDANKADEDTEVSLRDHAQVLDQLTIGNPDHVITLNTNQSNVVGELLTLKNEVHFTGYGKITNGLYNTGTLVSEVLTTGEVMNEGTLINKKKMNGTVNNRGKMVNEDSVESLINRATLDNKGTIQAFTQTAGETRNEGLMTDVILDEGTLHNAGTLSRITQKGGQSFNTATVHTLLLSRGTFKGSVEDTNALARIDDVYYPYLEDAMQAASKAQEDVTVTLNNDVVVGDDLILDNASHLLTLDLDEHRLDGGAITCDHDTMIVNGTIGNNVVNKGTLKANATFEQNVTNTGTFMLDGHVKGIITNSEKLTVNGSANEVVNTRSLTNEGIIASIHQDEGTLDNNGSIEKLTLNGGGLINGGGSHIATIAQQDGSVTNFGEVSHLEMAGTMVVFKGNPPVQTNAQAKILTNYYLLASAAIDSANHTREGVKVILNNDVELEKDILFYNTEKAVILDLAGHQLSGASLTVASEVTFMGEGTIANLIDVTGLLTNETSLDNEVSVHGQLINKEHLARVIVDGKLTNEKGAAIESADLHHAILTNKGHIATLNGEESDVENEGYVQNFFEVSGTAINTGEVKNVTMEAGTFTGKVKDMSNAAHIEETYYGLFTDALKAATDGEKDVTLVLDRDTEIAYPTDLGVTSHHQLTIDFHGHNMTGAPLQIVDPVSFVSDEDASVENTIENRSQFTNGIILNKEIKNYEEFVNIGAVNGQVENRATLLNKSHMALVINEKKLTNEGVIEHITFDEGLVDNIGITSSLVMKSGKLSNEGEITNFVMNDGESISTGKVSSLTITGGTFNGTVEETNALARIDATYYPTFEDALLRSEKADIAHTITLCGDIAVASPLTMHHQESLMIDLAGYKMQGAELTAANDVRIVDSQHHGALLNALVNKGTLCLEVLAQGSLTNTSYFNNRGHLTALVTNNGTMTNDGEIDQVMNYQRIENNSLIHQLNNQIDLMNNKNGVIENLESKGTIKNSGMINHLHMMQGHVDSDGVIQTITQESGQIIAKQVVDHLEAIGGHFTGEVKETNAQGSIASTYYATFDELLEQAMAATEDVTMTLNKDVTLDKDLLLTNKNAQLTLDLNHYSMHGASITTINDVVLANSQGVGSHIDNEISNKGTLRIDVEVNGFIVNDATLRNEGRLRKVKNNDLLVNHGTINELINNEKTENTGKMAIVRNSGRFTNGENGDLDLYHQDAGETVNKGRINDATIENGSLSNTGVIVTLSQNNGAVDDQGEIKHVILTSGTYQGTNDAIDSVAKIDTHYYGSLTKAIEAANNSDEDVTIVLSHDVFGDHLYEIANTRHSITIDLNGWSIHEGGLKILSQVKVIDSHGHGSLDVPVLNKGTLDNEASCDRDVRSTGSLVNNGYIDTVYNQGTLTNNGQCDTIILQGGHATNAKSAGMIDIRKGTFLNNGEVQSAYLDGGSLRSKGTLGSITIYDGLFDGEAQFVDNYADN</sequence>
<dbReference type="KEGG" id="ebm:SG0102_21700"/>
<dbReference type="InParanoid" id="A0A3G9J9K3"/>
<accession>A0A3G9J9K3</accession>
<name>A0A3G9J9K3_9FIRM</name>
<evidence type="ECO:0000313" key="1">
    <source>
        <dbReference type="EMBL" id="BBH27236.1"/>
    </source>
</evidence>